<keyword evidence="2" id="KW-1185">Reference proteome</keyword>
<dbReference type="Gramene" id="AET3Gv20930700.5">
    <property type="protein sequence ID" value="AET3Gv20930700.5"/>
    <property type="gene ID" value="AET3Gv20930700"/>
</dbReference>
<reference evidence="1" key="3">
    <citation type="journal article" date="2017" name="Nature">
        <title>Genome sequence of the progenitor of the wheat D genome Aegilops tauschii.</title>
        <authorList>
            <person name="Luo M.C."/>
            <person name="Gu Y.Q."/>
            <person name="Puiu D."/>
            <person name="Wang H."/>
            <person name="Twardziok S.O."/>
            <person name="Deal K.R."/>
            <person name="Huo N."/>
            <person name="Zhu T."/>
            <person name="Wang L."/>
            <person name="Wang Y."/>
            <person name="McGuire P.E."/>
            <person name="Liu S."/>
            <person name="Long H."/>
            <person name="Ramasamy R.K."/>
            <person name="Rodriguez J.C."/>
            <person name="Van S.L."/>
            <person name="Yuan L."/>
            <person name="Wang Z."/>
            <person name="Xia Z."/>
            <person name="Xiao L."/>
            <person name="Anderson O.D."/>
            <person name="Ouyang S."/>
            <person name="Liang Y."/>
            <person name="Zimin A.V."/>
            <person name="Pertea G."/>
            <person name="Qi P."/>
            <person name="Bennetzen J.L."/>
            <person name="Dai X."/>
            <person name="Dawson M.W."/>
            <person name="Muller H.G."/>
            <person name="Kugler K."/>
            <person name="Rivarola-Duarte L."/>
            <person name="Spannagl M."/>
            <person name="Mayer K.F.X."/>
            <person name="Lu F.H."/>
            <person name="Bevan M.W."/>
            <person name="Leroy P."/>
            <person name="Li P."/>
            <person name="You F.M."/>
            <person name="Sun Q."/>
            <person name="Liu Z."/>
            <person name="Lyons E."/>
            <person name="Wicker T."/>
            <person name="Salzberg S.L."/>
            <person name="Devos K.M."/>
            <person name="Dvorak J."/>
        </authorList>
    </citation>
    <scope>NUCLEOTIDE SEQUENCE [LARGE SCALE GENOMIC DNA]</scope>
    <source>
        <strain evidence="1">cv. AL8/78</strain>
    </source>
</reference>
<accession>A0A453G920</accession>
<dbReference type="EnsemblPlants" id="AET3Gv20930700.4">
    <property type="protein sequence ID" value="AET3Gv20930700.4"/>
    <property type="gene ID" value="AET3Gv20930700"/>
</dbReference>
<reference evidence="2" key="1">
    <citation type="journal article" date="2014" name="Science">
        <title>Ancient hybridizations among the ancestral genomes of bread wheat.</title>
        <authorList>
            <consortium name="International Wheat Genome Sequencing Consortium,"/>
            <person name="Marcussen T."/>
            <person name="Sandve S.R."/>
            <person name="Heier L."/>
            <person name="Spannagl M."/>
            <person name="Pfeifer M."/>
            <person name="Jakobsen K.S."/>
            <person name="Wulff B.B."/>
            <person name="Steuernagel B."/>
            <person name="Mayer K.F."/>
            <person name="Olsen O.A."/>
        </authorList>
    </citation>
    <scope>NUCLEOTIDE SEQUENCE [LARGE SCALE GENOMIC DNA]</scope>
    <source>
        <strain evidence="2">cv. AL8/78</strain>
    </source>
</reference>
<dbReference type="Proteomes" id="UP000015105">
    <property type="component" value="Chromosome 3D"/>
</dbReference>
<evidence type="ECO:0000313" key="2">
    <source>
        <dbReference type="Proteomes" id="UP000015105"/>
    </source>
</evidence>
<dbReference type="AlphaFoldDB" id="A0A453G920"/>
<reference evidence="2" key="2">
    <citation type="journal article" date="2017" name="Nat. Plants">
        <title>The Aegilops tauschii genome reveals multiple impacts of transposons.</title>
        <authorList>
            <person name="Zhao G."/>
            <person name="Zou C."/>
            <person name="Li K."/>
            <person name="Wang K."/>
            <person name="Li T."/>
            <person name="Gao L."/>
            <person name="Zhang X."/>
            <person name="Wang H."/>
            <person name="Yang Z."/>
            <person name="Liu X."/>
            <person name="Jiang W."/>
            <person name="Mao L."/>
            <person name="Kong X."/>
            <person name="Jiao Y."/>
            <person name="Jia J."/>
        </authorList>
    </citation>
    <scope>NUCLEOTIDE SEQUENCE [LARGE SCALE GENOMIC DNA]</scope>
    <source>
        <strain evidence="2">cv. AL8/78</strain>
    </source>
</reference>
<proteinExistence type="predicted"/>
<reference evidence="1" key="5">
    <citation type="journal article" date="2021" name="G3 (Bethesda)">
        <title>Aegilops tauschii genome assembly Aet v5.0 features greater sequence contiguity and improved annotation.</title>
        <authorList>
            <person name="Wang L."/>
            <person name="Zhu T."/>
            <person name="Rodriguez J.C."/>
            <person name="Deal K.R."/>
            <person name="Dubcovsky J."/>
            <person name="McGuire P.E."/>
            <person name="Lux T."/>
            <person name="Spannagl M."/>
            <person name="Mayer K.F.X."/>
            <person name="Baldrich P."/>
            <person name="Meyers B.C."/>
            <person name="Huo N."/>
            <person name="Gu Y.Q."/>
            <person name="Zhou H."/>
            <person name="Devos K.M."/>
            <person name="Bennetzen J.L."/>
            <person name="Unver T."/>
            <person name="Budak H."/>
            <person name="Gulick P.J."/>
            <person name="Galiba G."/>
            <person name="Kalapos B."/>
            <person name="Nelson D.R."/>
            <person name="Li P."/>
            <person name="You F.M."/>
            <person name="Luo M.C."/>
            <person name="Dvorak J."/>
        </authorList>
    </citation>
    <scope>NUCLEOTIDE SEQUENCE [LARGE SCALE GENOMIC DNA]</scope>
    <source>
        <strain evidence="1">cv. AL8/78</strain>
    </source>
</reference>
<evidence type="ECO:0000313" key="1">
    <source>
        <dbReference type="EnsemblPlants" id="AET3Gv20930700.5"/>
    </source>
</evidence>
<dbReference type="EnsemblPlants" id="AET3Gv20930700.5">
    <property type="protein sequence ID" value="AET3Gv20930700.5"/>
    <property type="gene ID" value="AET3Gv20930700"/>
</dbReference>
<reference evidence="1" key="4">
    <citation type="submission" date="2019-03" db="UniProtKB">
        <authorList>
            <consortium name="EnsemblPlants"/>
        </authorList>
    </citation>
    <scope>IDENTIFICATION</scope>
</reference>
<organism evidence="1 2">
    <name type="scientific">Aegilops tauschii subsp. strangulata</name>
    <name type="common">Goatgrass</name>
    <dbReference type="NCBI Taxonomy" id="200361"/>
    <lineage>
        <taxon>Eukaryota</taxon>
        <taxon>Viridiplantae</taxon>
        <taxon>Streptophyta</taxon>
        <taxon>Embryophyta</taxon>
        <taxon>Tracheophyta</taxon>
        <taxon>Spermatophyta</taxon>
        <taxon>Magnoliopsida</taxon>
        <taxon>Liliopsida</taxon>
        <taxon>Poales</taxon>
        <taxon>Poaceae</taxon>
        <taxon>BOP clade</taxon>
        <taxon>Pooideae</taxon>
        <taxon>Triticodae</taxon>
        <taxon>Triticeae</taxon>
        <taxon>Triticinae</taxon>
        <taxon>Aegilops</taxon>
    </lineage>
</organism>
<sequence>QVISREQPIHRHAPSHLLDRRLPFPEIPPPADSICFIDGAAPVLPLRRRQMALAATQIDHLRALVARRARHLARVRTYQLTCLPPPRCPAPRQRRGRRLLPGAPPLLQRGVLL</sequence>
<name>A0A453G920_AEGTS</name>
<dbReference type="Gramene" id="AET3Gv20930700.4">
    <property type="protein sequence ID" value="AET3Gv20930700.4"/>
    <property type="gene ID" value="AET3Gv20930700"/>
</dbReference>
<protein>
    <submittedName>
        <fullName evidence="1">Uncharacterized protein</fullName>
    </submittedName>
</protein>